<comment type="caution">
    <text evidence="2">The sequence shown here is derived from an EMBL/GenBank/DDBJ whole genome shotgun (WGS) entry which is preliminary data.</text>
</comment>
<dbReference type="Gene3D" id="3.40.50.1820">
    <property type="entry name" value="alpha/beta hydrolase"/>
    <property type="match status" value="1"/>
</dbReference>
<keyword evidence="1" id="KW-0472">Membrane</keyword>
<accession>A0ABS1VXW8</accession>
<dbReference type="InterPro" id="IPR000801">
    <property type="entry name" value="Esterase-like"/>
</dbReference>
<dbReference type="Proteomes" id="UP000598996">
    <property type="component" value="Unassembled WGS sequence"/>
</dbReference>
<dbReference type="EMBL" id="JAENHO010000011">
    <property type="protein sequence ID" value="MBL7259341.1"/>
    <property type="molecule type" value="Genomic_DNA"/>
</dbReference>
<dbReference type="InterPro" id="IPR050583">
    <property type="entry name" value="Mycobacterial_A85_antigen"/>
</dbReference>
<gene>
    <name evidence="2" type="ORF">JKJ07_33995</name>
</gene>
<keyword evidence="1" id="KW-0812">Transmembrane</keyword>
<dbReference type="PANTHER" id="PTHR48098:SF1">
    <property type="entry name" value="DIACYLGLYCEROL ACYLTRANSFERASE_MYCOLYLTRANSFERASE AG85A"/>
    <property type="match status" value="1"/>
</dbReference>
<dbReference type="PANTHER" id="PTHR48098">
    <property type="entry name" value="ENTEROCHELIN ESTERASE-RELATED"/>
    <property type="match status" value="1"/>
</dbReference>
<dbReference type="Pfam" id="PF00756">
    <property type="entry name" value="Esterase"/>
    <property type="match status" value="1"/>
</dbReference>
<keyword evidence="3" id="KW-1185">Reference proteome</keyword>
<feature type="transmembrane region" description="Helical" evidence="1">
    <location>
        <begin position="36"/>
        <end position="54"/>
    </location>
</feature>
<organism evidence="2 3">
    <name type="scientific">Paractinoplanes lichenicola</name>
    <dbReference type="NCBI Taxonomy" id="2802976"/>
    <lineage>
        <taxon>Bacteria</taxon>
        <taxon>Bacillati</taxon>
        <taxon>Actinomycetota</taxon>
        <taxon>Actinomycetes</taxon>
        <taxon>Micromonosporales</taxon>
        <taxon>Micromonosporaceae</taxon>
        <taxon>Paractinoplanes</taxon>
    </lineage>
</organism>
<dbReference type="SUPFAM" id="SSF53474">
    <property type="entry name" value="alpha/beta-Hydrolases"/>
    <property type="match status" value="1"/>
</dbReference>
<evidence type="ECO:0000256" key="1">
    <source>
        <dbReference type="SAM" id="Phobius"/>
    </source>
</evidence>
<keyword evidence="1" id="KW-1133">Transmembrane helix</keyword>
<dbReference type="InterPro" id="IPR029058">
    <property type="entry name" value="AB_hydrolase_fold"/>
</dbReference>
<proteinExistence type="predicted"/>
<reference evidence="2 3" key="1">
    <citation type="submission" date="2021-01" db="EMBL/GenBank/DDBJ databases">
        <title>Actinoplanes sp. nov. LDG1-01 isolated from lichen.</title>
        <authorList>
            <person name="Saeng-In P."/>
            <person name="Phongsopitanun W."/>
            <person name="Kanchanasin P."/>
            <person name="Yuki M."/>
            <person name="Kudo T."/>
            <person name="Ohkuma M."/>
            <person name="Tanasupawat S."/>
        </authorList>
    </citation>
    <scope>NUCLEOTIDE SEQUENCE [LARGE SCALE GENOMIC DNA]</scope>
    <source>
        <strain evidence="2 3">LDG1-01</strain>
    </source>
</reference>
<name>A0ABS1VXW8_9ACTN</name>
<sequence length="336" mass="35649">MSIDSTTTVALGVAAVLLTTYGLARFWDGRRWLGRTGLVVLVVVSSVTVSALQANRLTTTYESWSALAGRSVPLSAGPPSPGGGRLLTVVVPGHASGLNLTMGVYLPAAYDLPGGADRRFPVIEAFHGYPGSPNVWIRRLDAVPTLDREIAAGRMPPAVVLFPYQTPRRLLDTECTELVGGPRTETFLTADVAAWATANLRVRTDRAGWGLIGYSAGGFCAMNLALRHPGRYAAAASLSGDAGPGITVGDGSEKTTNNVAWRLAHLPQPRISLYVTWAADDAQSRDGSRAVVRAARPPIALTAVELPRGGHSMALWRRMEGPAFDWLADRLTAGGR</sequence>
<protein>
    <submittedName>
        <fullName evidence="2">Esterase</fullName>
    </submittedName>
</protein>
<feature type="transmembrane region" description="Helical" evidence="1">
    <location>
        <begin position="6"/>
        <end position="24"/>
    </location>
</feature>
<evidence type="ECO:0000313" key="2">
    <source>
        <dbReference type="EMBL" id="MBL7259341.1"/>
    </source>
</evidence>
<evidence type="ECO:0000313" key="3">
    <source>
        <dbReference type="Proteomes" id="UP000598996"/>
    </source>
</evidence>